<protein>
    <recommendedName>
        <fullName evidence="5">SAM domain-containing protein</fullName>
    </recommendedName>
</protein>
<dbReference type="GO" id="GO:0000289">
    <property type="term" value="P:nuclear-transcribed mRNA poly(A) tail shortening"/>
    <property type="evidence" value="ECO:0007669"/>
    <property type="project" value="TreeGrafter"/>
</dbReference>
<evidence type="ECO:0000256" key="3">
    <source>
        <dbReference type="ARBA" id="ARBA00022884"/>
    </source>
</evidence>
<keyword evidence="7" id="KW-1185">Reference proteome</keyword>
<evidence type="ECO:0000256" key="1">
    <source>
        <dbReference type="ARBA" id="ARBA00004496"/>
    </source>
</evidence>
<dbReference type="InterPro" id="IPR050897">
    <property type="entry name" value="SMAUG/VTS1_RNA-bind"/>
</dbReference>
<dbReference type="AlphaFoldDB" id="A0A163AW12"/>
<evidence type="ECO:0000313" key="7">
    <source>
        <dbReference type="Proteomes" id="UP000077315"/>
    </source>
</evidence>
<feature type="region of interest" description="Disordered" evidence="4">
    <location>
        <begin position="298"/>
        <end position="445"/>
    </location>
</feature>
<dbReference type="SUPFAM" id="SSF47769">
    <property type="entry name" value="SAM/Pointed domain"/>
    <property type="match status" value="1"/>
</dbReference>
<evidence type="ECO:0000313" key="6">
    <source>
        <dbReference type="EMBL" id="OAD76191.1"/>
    </source>
</evidence>
<dbReference type="InterPro" id="IPR013761">
    <property type="entry name" value="SAM/pointed_sf"/>
</dbReference>
<keyword evidence="2" id="KW-0963">Cytoplasm</keyword>
<dbReference type="Proteomes" id="UP000077315">
    <property type="component" value="Unassembled WGS sequence"/>
</dbReference>
<dbReference type="PROSITE" id="PS50105">
    <property type="entry name" value="SAM_DOMAIN"/>
    <property type="match status" value="1"/>
</dbReference>
<keyword evidence="3" id="KW-0694">RNA-binding</keyword>
<evidence type="ECO:0000259" key="5">
    <source>
        <dbReference type="PROSITE" id="PS50105"/>
    </source>
</evidence>
<dbReference type="PANTHER" id="PTHR12515">
    <property type="entry name" value="STERILE ALPHA MOTIF DOMAIN CONTAINING PROTEIN 4-RELATED"/>
    <property type="match status" value="1"/>
</dbReference>
<gene>
    <name evidence="6" type="ORF">PHYBLDRAFT_180560</name>
</gene>
<dbReference type="GO" id="GO:0000932">
    <property type="term" value="C:P-body"/>
    <property type="evidence" value="ECO:0007669"/>
    <property type="project" value="TreeGrafter"/>
</dbReference>
<feature type="compositionally biased region" description="Low complexity" evidence="4">
    <location>
        <begin position="355"/>
        <end position="375"/>
    </location>
</feature>
<accession>A0A163AW12</accession>
<dbReference type="SMART" id="SM00454">
    <property type="entry name" value="SAM"/>
    <property type="match status" value="1"/>
</dbReference>
<dbReference type="GeneID" id="28999237"/>
<proteinExistence type="predicted"/>
<dbReference type="Pfam" id="PF07647">
    <property type="entry name" value="SAM_2"/>
    <property type="match status" value="1"/>
</dbReference>
<dbReference type="InterPro" id="IPR001660">
    <property type="entry name" value="SAM"/>
</dbReference>
<dbReference type="VEuPathDB" id="FungiDB:PHYBLDRAFT_180560"/>
<dbReference type="InParanoid" id="A0A163AW12"/>
<feature type="domain" description="SAM" evidence="5">
    <location>
        <begin position="456"/>
        <end position="514"/>
    </location>
</feature>
<dbReference type="InterPro" id="IPR057327">
    <property type="entry name" value="Vts1_dom"/>
</dbReference>
<dbReference type="PANTHER" id="PTHR12515:SF5">
    <property type="entry name" value="PROTEIN SMAUG"/>
    <property type="match status" value="1"/>
</dbReference>
<feature type="compositionally biased region" description="Basic and acidic residues" evidence="4">
    <location>
        <begin position="409"/>
        <end position="429"/>
    </location>
</feature>
<dbReference type="EMBL" id="KV440976">
    <property type="protein sequence ID" value="OAD76191.1"/>
    <property type="molecule type" value="Genomic_DNA"/>
</dbReference>
<comment type="subcellular location">
    <subcellularLocation>
        <location evidence="1">Cytoplasm</location>
    </subcellularLocation>
</comment>
<evidence type="ECO:0000256" key="2">
    <source>
        <dbReference type="ARBA" id="ARBA00022490"/>
    </source>
</evidence>
<organism evidence="6 7">
    <name type="scientific">Phycomyces blakesleeanus (strain ATCC 8743b / DSM 1359 / FGSC 10004 / NBRC 33097 / NRRL 1555)</name>
    <dbReference type="NCBI Taxonomy" id="763407"/>
    <lineage>
        <taxon>Eukaryota</taxon>
        <taxon>Fungi</taxon>
        <taxon>Fungi incertae sedis</taxon>
        <taxon>Mucoromycota</taxon>
        <taxon>Mucoromycotina</taxon>
        <taxon>Mucoromycetes</taxon>
        <taxon>Mucorales</taxon>
        <taxon>Phycomycetaceae</taxon>
        <taxon>Phycomyces</taxon>
    </lineage>
</organism>
<dbReference type="GO" id="GO:0003729">
    <property type="term" value="F:mRNA binding"/>
    <property type="evidence" value="ECO:0007669"/>
    <property type="project" value="TreeGrafter"/>
</dbReference>
<name>A0A163AW12_PHYB8</name>
<reference evidence="7" key="1">
    <citation type="submission" date="2015-06" db="EMBL/GenBank/DDBJ databases">
        <title>Expansion of signal transduction pathways in fungi by whole-genome duplication.</title>
        <authorList>
            <consortium name="DOE Joint Genome Institute"/>
            <person name="Corrochano L.M."/>
            <person name="Kuo A."/>
            <person name="Marcet-Houben M."/>
            <person name="Polaino S."/>
            <person name="Salamov A."/>
            <person name="Villalobos J.M."/>
            <person name="Alvarez M.I."/>
            <person name="Avalos J."/>
            <person name="Benito E.P."/>
            <person name="Benoit I."/>
            <person name="Burger G."/>
            <person name="Camino L.P."/>
            <person name="Canovas D."/>
            <person name="Cerda-Olmedo E."/>
            <person name="Cheng J.-F."/>
            <person name="Dominguez A."/>
            <person name="Elias M."/>
            <person name="Eslava A.P."/>
            <person name="Glaser F."/>
            <person name="Grimwood J."/>
            <person name="Gutierrez G."/>
            <person name="Heitman J."/>
            <person name="Henrissat B."/>
            <person name="Iturriaga E.A."/>
            <person name="Lang B.F."/>
            <person name="Lavin J.L."/>
            <person name="Lee S."/>
            <person name="Li W."/>
            <person name="Lindquist E."/>
            <person name="Lopez-Garcia S."/>
            <person name="Luque E.M."/>
            <person name="Marcos A.T."/>
            <person name="Martin J."/>
            <person name="McCluskey K."/>
            <person name="Medina H.R."/>
            <person name="Miralles-Duran A."/>
            <person name="Miyazaki A."/>
            <person name="Munoz-Torres E."/>
            <person name="Oguiza J.A."/>
            <person name="Ohm R."/>
            <person name="Olmedo M."/>
            <person name="Orejas M."/>
            <person name="Ortiz-Castellanos L."/>
            <person name="Pisabarro A.G."/>
            <person name="Rodriguez-Romero J."/>
            <person name="Ruiz-Herrera J."/>
            <person name="Ruiz-Vazquez R."/>
            <person name="Sanz C."/>
            <person name="Schackwitz W."/>
            <person name="Schmutz J."/>
            <person name="Shahriari M."/>
            <person name="Shelest E."/>
            <person name="Silva-Franco F."/>
            <person name="Soanes D."/>
            <person name="Syed K."/>
            <person name="Tagua V.G."/>
            <person name="Talbot N.J."/>
            <person name="Thon M."/>
            <person name="De vries R.P."/>
            <person name="Wiebenga A."/>
            <person name="Yadav J.S."/>
            <person name="Braun E.L."/>
            <person name="Baker S."/>
            <person name="Garre V."/>
            <person name="Horwitz B."/>
            <person name="Torres-Martinez S."/>
            <person name="Idnurm A."/>
            <person name="Herrera-Estrella A."/>
            <person name="Gabaldon T."/>
            <person name="Grigoriev I.V."/>
        </authorList>
    </citation>
    <scope>NUCLEOTIDE SEQUENCE [LARGE SCALE GENOMIC DNA]</scope>
    <source>
        <strain evidence="7">NRRL 1555(-)</strain>
    </source>
</reference>
<evidence type="ECO:0000256" key="4">
    <source>
        <dbReference type="SAM" id="MobiDB-lite"/>
    </source>
</evidence>
<dbReference type="Pfam" id="PF25479">
    <property type="entry name" value="Vts1"/>
    <property type="match status" value="1"/>
</dbReference>
<dbReference type="RefSeq" id="XP_018294231.1">
    <property type="nucleotide sequence ID" value="XM_018438331.1"/>
</dbReference>
<dbReference type="OrthoDB" id="2155283at2759"/>
<sequence length="528" mass="59510">MSPSPPSDHSPEFERLTKIFKEKSAQPHFMLPTNYTSRSGRPVSETLRPTNYGSMESDLLGNWYEELQAYERSLDEMAATNLDQTFKEEMQHVDQWYRYLSEAERTAAIYTLLQHSSQVQIRFFINLLQQLMKRGSLHGLLHNGNPEQADIQSQLAKAELDASQRLLSVLPYKTGQVRSRPPTVNRARAVDRHSFALGDTEEYNQLFGRSDFAVRKTNSLVVDDAVNNRRLSRPQSMVVGGSTVNIPTPTVINTPTINAPSNNGSINVSTAPGSSESSLFGRPRSVVEGDPSIFSNWLSSPRRPVSGVGNIGDPKTPNQRPKSADISMWSPAPTPDRPFHSPWAITPMQFGPQPSVSSSSDIDFSQWSLDKTTSTPRRRIPRSSIPGTVQETDEKNLESAMQHISIQENKPKDTEKTVIEEHDESDHSEVSCLSHRRPSTTPSTKKEDVLDMELLNDVPAWFRSLRLHKYNSIFESMHWQDIIRLSDTDLQDKGVAALGARRKMLKVFETIRAQCDANHIDYEPTRNL</sequence>
<dbReference type="Gene3D" id="1.10.150.50">
    <property type="entry name" value="Transcription Factor, Ets-1"/>
    <property type="match status" value="1"/>
</dbReference>